<keyword evidence="2" id="KW-1185">Reference proteome</keyword>
<comment type="caution">
    <text evidence="1">The sequence shown here is derived from an EMBL/GenBank/DDBJ whole genome shotgun (WGS) entry which is preliminary data.</text>
</comment>
<dbReference type="Proteomes" id="UP001142393">
    <property type="component" value="Unassembled WGS sequence"/>
</dbReference>
<dbReference type="EMBL" id="JANVFU010000004">
    <property type="protein sequence ID" value="KAJ3746577.1"/>
    <property type="molecule type" value="Genomic_DNA"/>
</dbReference>
<sequence>MEAADAQMQSFLGLPANLSPDSQKQQEEEPMGVVRGRALKASCTSSTSQAQLSGDSSINTSALKKIYVMQARPDKLGKVFQRASPEGVRAQVMGYACDMLSEREVSKAGFLAISHTNHHQLLAIVESKLLDLKDQKDRLFFTKMVKHIGTFPLEDLGFNSSLEANLIRNPASLLKILLYLSVPE</sequence>
<proteinExistence type="predicted"/>
<gene>
    <name evidence="1" type="ORF">DFH05DRAFT_1458827</name>
</gene>
<reference evidence="1 2" key="1">
    <citation type="journal article" date="2023" name="Proc. Natl. Acad. Sci. U.S.A.">
        <title>A global phylogenomic analysis of the shiitake genus Lentinula.</title>
        <authorList>
            <person name="Sierra-Patev S."/>
            <person name="Min B."/>
            <person name="Naranjo-Ortiz M."/>
            <person name="Looney B."/>
            <person name="Konkel Z."/>
            <person name="Slot J.C."/>
            <person name="Sakamoto Y."/>
            <person name="Steenwyk J.L."/>
            <person name="Rokas A."/>
            <person name="Carro J."/>
            <person name="Camarero S."/>
            <person name="Ferreira P."/>
            <person name="Molpeceres G."/>
            <person name="Ruiz-Duenas F.J."/>
            <person name="Serrano A."/>
            <person name="Henrissat B."/>
            <person name="Drula E."/>
            <person name="Hughes K.W."/>
            <person name="Mata J.L."/>
            <person name="Ishikawa N.K."/>
            <person name="Vargas-Isla R."/>
            <person name="Ushijima S."/>
            <person name="Smith C.A."/>
            <person name="Donoghue J."/>
            <person name="Ahrendt S."/>
            <person name="Andreopoulos W."/>
            <person name="He G."/>
            <person name="LaButti K."/>
            <person name="Lipzen A."/>
            <person name="Ng V."/>
            <person name="Riley R."/>
            <person name="Sandor L."/>
            <person name="Barry K."/>
            <person name="Martinez A.T."/>
            <person name="Xiao Y."/>
            <person name="Gibbons J.G."/>
            <person name="Terashima K."/>
            <person name="Grigoriev I.V."/>
            <person name="Hibbett D."/>
        </authorList>
    </citation>
    <scope>NUCLEOTIDE SEQUENCE [LARGE SCALE GENOMIC DNA]</scope>
    <source>
        <strain evidence="1 2">TFB7810</strain>
    </source>
</reference>
<accession>A0A9W8P470</accession>
<name>A0A9W8P470_9AGAR</name>
<evidence type="ECO:0000313" key="1">
    <source>
        <dbReference type="EMBL" id="KAJ3746577.1"/>
    </source>
</evidence>
<protein>
    <submittedName>
        <fullName evidence="1">Uncharacterized protein</fullName>
    </submittedName>
</protein>
<dbReference type="AlphaFoldDB" id="A0A9W8P470"/>
<evidence type="ECO:0000313" key="2">
    <source>
        <dbReference type="Proteomes" id="UP001142393"/>
    </source>
</evidence>
<organism evidence="1 2">
    <name type="scientific">Lentinula detonsa</name>
    <dbReference type="NCBI Taxonomy" id="2804962"/>
    <lineage>
        <taxon>Eukaryota</taxon>
        <taxon>Fungi</taxon>
        <taxon>Dikarya</taxon>
        <taxon>Basidiomycota</taxon>
        <taxon>Agaricomycotina</taxon>
        <taxon>Agaricomycetes</taxon>
        <taxon>Agaricomycetidae</taxon>
        <taxon>Agaricales</taxon>
        <taxon>Marasmiineae</taxon>
        <taxon>Omphalotaceae</taxon>
        <taxon>Lentinula</taxon>
    </lineage>
</organism>